<dbReference type="eggNOG" id="ENOG502Z88H">
    <property type="taxonomic scope" value="Bacteria"/>
</dbReference>
<reference evidence="1 2" key="1">
    <citation type="journal article" date="2013" name="Genome Announc.">
        <title>Draft Genome Sequence of Cesiribacter andamanensis Strain AMV16T, Isolated from a Soil Sample from a Mud Volcano in the Andaman Islands, India.</title>
        <authorList>
            <person name="Shivaji S."/>
            <person name="Ara S."/>
            <person name="Begum Z."/>
            <person name="Srinivas T.N."/>
            <person name="Singh A."/>
            <person name="Kumar Pinnaka A."/>
        </authorList>
    </citation>
    <scope>NUCLEOTIDE SEQUENCE [LARGE SCALE GENOMIC DNA]</scope>
    <source>
        <strain evidence="1 2">AMV16</strain>
    </source>
</reference>
<dbReference type="EMBL" id="AODQ01000015">
    <property type="protein sequence ID" value="EMR03887.1"/>
    <property type="molecule type" value="Genomic_DNA"/>
</dbReference>
<accession>M7N9E9</accession>
<name>M7N9E9_9BACT</name>
<evidence type="ECO:0008006" key="3">
    <source>
        <dbReference type="Google" id="ProtNLM"/>
    </source>
</evidence>
<dbReference type="InterPro" id="IPR011486">
    <property type="entry name" value="BBP2"/>
</dbReference>
<dbReference type="AlphaFoldDB" id="M7N9E9"/>
<organism evidence="1 2">
    <name type="scientific">Cesiribacter andamanensis AMV16</name>
    <dbReference type="NCBI Taxonomy" id="1279009"/>
    <lineage>
        <taxon>Bacteria</taxon>
        <taxon>Pseudomonadati</taxon>
        <taxon>Bacteroidota</taxon>
        <taxon>Cytophagia</taxon>
        <taxon>Cytophagales</taxon>
        <taxon>Cesiribacteraceae</taxon>
        <taxon>Cesiribacter</taxon>
    </lineage>
</organism>
<comment type="caution">
    <text evidence="1">The sequence shown here is derived from an EMBL/GenBank/DDBJ whole genome shotgun (WGS) entry which is preliminary data.</text>
</comment>
<keyword evidence="2" id="KW-1185">Reference proteome</keyword>
<evidence type="ECO:0000313" key="1">
    <source>
        <dbReference type="EMBL" id="EMR03887.1"/>
    </source>
</evidence>
<dbReference type="Proteomes" id="UP000011910">
    <property type="component" value="Unassembled WGS sequence"/>
</dbReference>
<protein>
    <recommendedName>
        <fullName evidence="3">Porin</fullName>
    </recommendedName>
</protein>
<proteinExistence type="predicted"/>
<sequence>MAHYQFKTTPLLLLLFLLLGHSSYSQRDSTRHQLTLSGYTDVYVAAFSDSLGPNALQAFTTVSPRDERFGLNVAQISADYQSERVRGRLTLHWGDIAQATWSEEFRAVQEAHLGLLLAKDLWLDGGFFHTHIGTESFLPKNNLLSSTAVATYNEPFFQSGARLSYEGSKRWDVALWIVSGYNLYLDVNDAKSVGLLLSYRLSERTDLTYTNLFGRESLDGVQPRQYRSYQNMYLTSGLGSRIRLIVGGDFGSQSHSKGTALSQTALMYNALATIRYQLRPSYSLTTRAEVFQDRAGFISGLLPSTNGRPEGLQLMGVTLGGEYIPQPGAYLRAEIRYLRTADHQPIFYTDGPTSQRWEAMITMGYTFEKLVRW</sequence>
<evidence type="ECO:0000313" key="2">
    <source>
        <dbReference type="Proteomes" id="UP000011910"/>
    </source>
</evidence>
<dbReference type="RefSeq" id="WP_009194346.1">
    <property type="nucleotide sequence ID" value="NZ_AODQ01000015.1"/>
</dbReference>
<dbReference type="Pfam" id="PF07642">
    <property type="entry name" value="BBP2"/>
    <property type="match status" value="1"/>
</dbReference>
<gene>
    <name evidence="1" type="ORF">ADICEAN_00944</name>
</gene>
<dbReference type="STRING" id="1279009.ADICEAN_00944"/>